<dbReference type="Proteomes" id="UP001472866">
    <property type="component" value="Chromosome 01"/>
</dbReference>
<feature type="domain" description="CMP/dCMP-type deaminase" evidence="1">
    <location>
        <begin position="1"/>
        <end position="60"/>
    </location>
</feature>
<accession>A0AAX4NZG4</accession>
<evidence type="ECO:0000313" key="3">
    <source>
        <dbReference type="Proteomes" id="UP001472866"/>
    </source>
</evidence>
<gene>
    <name evidence="2" type="ORF">HKI87_01g05930</name>
</gene>
<dbReference type="GO" id="GO:0002100">
    <property type="term" value="P:tRNA wobble adenosine to inosine editing"/>
    <property type="evidence" value="ECO:0007669"/>
    <property type="project" value="InterPro"/>
</dbReference>
<dbReference type="GO" id="GO:0006152">
    <property type="term" value="P:purine nucleoside catabolic process"/>
    <property type="evidence" value="ECO:0007669"/>
    <property type="project" value="TreeGrafter"/>
</dbReference>
<dbReference type="GO" id="GO:0047974">
    <property type="term" value="F:guanosine deaminase activity"/>
    <property type="evidence" value="ECO:0007669"/>
    <property type="project" value="TreeGrafter"/>
</dbReference>
<dbReference type="SUPFAM" id="SSF53927">
    <property type="entry name" value="Cytidine deaminase-like"/>
    <property type="match status" value="1"/>
</dbReference>
<reference evidence="2 3" key="1">
    <citation type="submission" date="2024-03" db="EMBL/GenBank/DDBJ databases">
        <title>Complete genome sequence of the green alga Chloropicon roscoffensis RCC1871.</title>
        <authorList>
            <person name="Lemieux C."/>
            <person name="Pombert J.-F."/>
            <person name="Otis C."/>
            <person name="Turmel M."/>
        </authorList>
    </citation>
    <scope>NUCLEOTIDE SEQUENCE [LARGE SCALE GENOMIC DNA]</scope>
    <source>
        <strain evidence="2 3">RCC1871</strain>
    </source>
</reference>
<sequence>MLVIREACQKLGRMDLSDCEIFTSCEPCPMSFAAIFLSRLDRLVYGASSESAINIGFDANNISDALRGSAVHQKSTVKVEQLNHPKFHQLFELAKKDVTVY</sequence>
<dbReference type="PANTHER" id="PTHR11079:SF161">
    <property type="entry name" value="CMP_DCMP-TYPE DEAMINASE DOMAIN-CONTAINING PROTEIN"/>
    <property type="match status" value="1"/>
</dbReference>
<dbReference type="GO" id="GO:0052717">
    <property type="term" value="F:tRNA-specific adenosine-34 deaminase activity"/>
    <property type="evidence" value="ECO:0007669"/>
    <property type="project" value="UniProtKB-EC"/>
</dbReference>
<evidence type="ECO:0000259" key="1">
    <source>
        <dbReference type="PROSITE" id="PS51747"/>
    </source>
</evidence>
<dbReference type="InterPro" id="IPR058535">
    <property type="entry name" value="MafB19-deam"/>
</dbReference>
<evidence type="ECO:0000313" key="2">
    <source>
        <dbReference type="EMBL" id="WZN59068.1"/>
    </source>
</evidence>
<dbReference type="AlphaFoldDB" id="A0AAX4NZG4"/>
<keyword evidence="3" id="KW-1185">Reference proteome</keyword>
<name>A0AAX4NZG4_9CHLO</name>
<protein>
    <submittedName>
        <fullName evidence="2">Cytidine deaminase</fullName>
    </submittedName>
</protein>
<dbReference type="InterPro" id="IPR016193">
    <property type="entry name" value="Cytidine_deaminase-like"/>
</dbReference>
<dbReference type="Pfam" id="PF14437">
    <property type="entry name" value="MafB19-deam"/>
    <property type="match status" value="1"/>
</dbReference>
<dbReference type="CDD" id="cd01285">
    <property type="entry name" value="nucleoside_deaminase"/>
    <property type="match status" value="1"/>
</dbReference>
<dbReference type="PANTHER" id="PTHR11079">
    <property type="entry name" value="CYTOSINE DEAMINASE FAMILY MEMBER"/>
    <property type="match status" value="1"/>
</dbReference>
<organism evidence="2 3">
    <name type="scientific">Chloropicon roscoffensis</name>
    <dbReference type="NCBI Taxonomy" id="1461544"/>
    <lineage>
        <taxon>Eukaryota</taxon>
        <taxon>Viridiplantae</taxon>
        <taxon>Chlorophyta</taxon>
        <taxon>Chloropicophyceae</taxon>
        <taxon>Chloropicales</taxon>
        <taxon>Chloropicaceae</taxon>
        <taxon>Chloropicon</taxon>
    </lineage>
</organism>
<dbReference type="EMBL" id="CP151501">
    <property type="protein sequence ID" value="WZN59068.1"/>
    <property type="molecule type" value="Genomic_DNA"/>
</dbReference>
<dbReference type="PROSITE" id="PS51747">
    <property type="entry name" value="CYT_DCMP_DEAMINASES_2"/>
    <property type="match status" value="1"/>
</dbReference>
<dbReference type="GO" id="GO:0046872">
    <property type="term" value="F:metal ion binding"/>
    <property type="evidence" value="ECO:0007669"/>
    <property type="project" value="UniProtKB-KW"/>
</dbReference>
<dbReference type="InterPro" id="IPR002125">
    <property type="entry name" value="CMP_dCMP_dom"/>
</dbReference>
<dbReference type="Gene3D" id="3.40.140.10">
    <property type="entry name" value="Cytidine Deaminase, domain 2"/>
    <property type="match status" value="1"/>
</dbReference>
<proteinExistence type="predicted"/>